<sequence length="271" mass="31990">MFKRSLHTTTKTLARKQQVNLTIKPPIAPTAKNLKVSDDHPLWQFFHNKKFLRKYDELDTVGRPWSIPELRRKNFNDLHSIWYACLRERNSLAREVQVLSAEAIQPDRNFMEQSDKIRETMWRIRHVLSERYHQQENARVEESQIEEFQTEFQQYYLEAGKEEESDIQESLKRFQYAIFGISEYISENTVDKKFISGLKYIANLKLQRYAPTSDLGVVTDVGEAFILFHAESTEKDIQEQIETIKGFRSQGISVARDEEIDHIKAYLAQLQ</sequence>
<dbReference type="AlphaFoldDB" id="A0A9P8Q9E6"/>
<keyword evidence="3" id="KW-0689">Ribosomal protein</keyword>
<evidence type="ECO:0000256" key="5">
    <source>
        <dbReference type="ARBA" id="ARBA00023274"/>
    </source>
</evidence>
<keyword evidence="9" id="KW-1185">Reference proteome</keyword>
<dbReference type="InterPro" id="IPR010729">
    <property type="entry name" value="Ribosomal_uL29_mit"/>
</dbReference>
<evidence type="ECO:0000256" key="6">
    <source>
        <dbReference type="ARBA" id="ARBA00035289"/>
    </source>
</evidence>
<evidence type="ECO:0000256" key="1">
    <source>
        <dbReference type="ARBA" id="ARBA00004173"/>
    </source>
</evidence>
<reference evidence="8" key="1">
    <citation type="journal article" date="2021" name="Open Biol.">
        <title>Shared evolutionary footprints suggest mitochondrial oxidative damage underlies multiple complex I losses in fungi.</title>
        <authorList>
            <person name="Schikora-Tamarit M.A."/>
            <person name="Marcet-Houben M."/>
            <person name="Nosek J."/>
            <person name="Gabaldon T."/>
        </authorList>
    </citation>
    <scope>NUCLEOTIDE SEQUENCE</scope>
    <source>
        <strain evidence="8">CBS2887</strain>
    </source>
</reference>
<gene>
    <name evidence="8" type="ORF">WICPIJ_003645</name>
</gene>
<reference evidence="8" key="2">
    <citation type="submission" date="2021-01" db="EMBL/GenBank/DDBJ databases">
        <authorList>
            <person name="Schikora-Tamarit M.A."/>
        </authorList>
    </citation>
    <scope>NUCLEOTIDE SEQUENCE</scope>
    <source>
        <strain evidence="8">CBS2887</strain>
    </source>
</reference>
<dbReference type="Gene3D" id="6.10.330.20">
    <property type="match status" value="1"/>
</dbReference>
<evidence type="ECO:0000313" key="9">
    <source>
        <dbReference type="Proteomes" id="UP000774326"/>
    </source>
</evidence>
<protein>
    <recommendedName>
        <fullName evidence="6">Large ribosomal subunit protein uL29m</fullName>
    </recommendedName>
    <alternativeName>
        <fullName evidence="7">54S ribosomal protein L4, mitochondrial</fullName>
    </alternativeName>
</protein>
<dbReference type="GO" id="GO:0003735">
    <property type="term" value="F:structural constituent of ribosome"/>
    <property type="evidence" value="ECO:0007669"/>
    <property type="project" value="InterPro"/>
</dbReference>
<evidence type="ECO:0000256" key="2">
    <source>
        <dbReference type="ARBA" id="ARBA00009254"/>
    </source>
</evidence>
<evidence type="ECO:0000313" key="8">
    <source>
        <dbReference type="EMBL" id="KAH3685360.1"/>
    </source>
</evidence>
<dbReference type="Proteomes" id="UP000774326">
    <property type="component" value="Unassembled WGS sequence"/>
</dbReference>
<dbReference type="InterPro" id="IPR038340">
    <property type="entry name" value="MRP-L47_sf"/>
</dbReference>
<comment type="caution">
    <text evidence="8">The sequence shown here is derived from an EMBL/GenBank/DDBJ whole genome shotgun (WGS) entry which is preliminary data.</text>
</comment>
<keyword evidence="4" id="KW-0496">Mitochondrion</keyword>
<comment type="subcellular location">
    <subcellularLocation>
        <location evidence="1">Mitochondrion</location>
    </subcellularLocation>
</comment>
<dbReference type="PANTHER" id="PTHR21183">
    <property type="entry name" value="RIBOSOMAL PROTEIN L47, MITOCHONDRIAL-RELATED"/>
    <property type="match status" value="1"/>
</dbReference>
<evidence type="ECO:0000256" key="4">
    <source>
        <dbReference type="ARBA" id="ARBA00023128"/>
    </source>
</evidence>
<name>A0A9P8Q9E6_WICPI</name>
<dbReference type="EMBL" id="JAEUBG010002048">
    <property type="protein sequence ID" value="KAH3685360.1"/>
    <property type="molecule type" value="Genomic_DNA"/>
</dbReference>
<dbReference type="OrthoDB" id="270763at2759"/>
<proteinExistence type="inferred from homology"/>
<accession>A0A9P8Q9E6</accession>
<dbReference type="Gene3D" id="6.10.140.1190">
    <property type="match status" value="1"/>
</dbReference>
<dbReference type="Pfam" id="PF06984">
    <property type="entry name" value="MRP-L47"/>
    <property type="match status" value="1"/>
</dbReference>
<evidence type="ECO:0000256" key="7">
    <source>
        <dbReference type="ARBA" id="ARBA00035399"/>
    </source>
</evidence>
<dbReference type="GO" id="GO:0032543">
    <property type="term" value="P:mitochondrial translation"/>
    <property type="evidence" value="ECO:0007669"/>
    <property type="project" value="TreeGrafter"/>
</dbReference>
<dbReference type="PANTHER" id="PTHR21183:SF18">
    <property type="entry name" value="LARGE RIBOSOMAL SUBUNIT PROTEIN UL29M"/>
    <property type="match status" value="1"/>
</dbReference>
<comment type="similarity">
    <text evidence="2">Belongs to the universal ribosomal protein uL29 family.</text>
</comment>
<evidence type="ECO:0000256" key="3">
    <source>
        <dbReference type="ARBA" id="ARBA00022980"/>
    </source>
</evidence>
<organism evidence="8 9">
    <name type="scientific">Wickerhamomyces pijperi</name>
    <name type="common">Yeast</name>
    <name type="synonym">Pichia pijperi</name>
    <dbReference type="NCBI Taxonomy" id="599730"/>
    <lineage>
        <taxon>Eukaryota</taxon>
        <taxon>Fungi</taxon>
        <taxon>Dikarya</taxon>
        <taxon>Ascomycota</taxon>
        <taxon>Saccharomycotina</taxon>
        <taxon>Saccharomycetes</taxon>
        <taxon>Phaffomycetales</taxon>
        <taxon>Wickerhamomycetaceae</taxon>
        <taxon>Wickerhamomyces</taxon>
    </lineage>
</organism>
<keyword evidence="5" id="KW-0687">Ribonucleoprotein</keyword>
<dbReference type="GO" id="GO:0005762">
    <property type="term" value="C:mitochondrial large ribosomal subunit"/>
    <property type="evidence" value="ECO:0007669"/>
    <property type="project" value="TreeGrafter"/>
</dbReference>